<evidence type="ECO:0000313" key="3">
    <source>
        <dbReference type="Proteomes" id="UP001219525"/>
    </source>
</evidence>
<keyword evidence="3" id="KW-1185">Reference proteome</keyword>
<dbReference type="Proteomes" id="UP001219525">
    <property type="component" value="Unassembled WGS sequence"/>
</dbReference>
<organism evidence="2 3">
    <name type="scientific">Mycena pura</name>
    <dbReference type="NCBI Taxonomy" id="153505"/>
    <lineage>
        <taxon>Eukaryota</taxon>
        <taxon>Fungi</taxon>
        <taxon>Dikarya</taxon>
        <taxon>Basidiomycota</taxon>
        <taxon>Agaricomycotina</taxon>
        <taxon>Agaricomycetes</taxon>
        <taxon>Agaricomycetidae</taxon>
        <taxon>Agaricales</taxon>
        <taxon>Marasmiineae</taxon>
        <taxon>Mycenaceae</taxon>
        <taxon>Mycena</taxon>
    </lineage>
</organism>
<dbReference type="EMBL" id="JARJCW010000095">
    <property type="protein sequence ID" value="KAJ7194852.1"/>
    <property type="molecule type" value="Genomic_DNA"/>
</dbReference>
<feature type="non-terminal residue" evidence="2">
    <location>
        <position position="1"/>
    </location>
</feature>
<proteinExistence type="predicted"/>
<evidence type="ECO:0008006" key="4">
    <source>
        <dbReference type="Google" id="ProtNLM"/>
    </source>
</evidence>
<reference evidence="2" key="1">
    <citation type="submission" date="2023-03" db="EMBL/GenBank/DDBJ databases">
        <title>Massive genome expansion in bonnet fungi (Mycena s.s.) driven by repeated elements and novel gene families across ecological guilds.</title>
        <authorList>
            <consortium name="Lawrence Berkeley National Laboratory"/>
            <person name="Harder C.B."/>
            <person name="Miyauchi S."/>
            <person name="Viragh M."/>
            <person name="Kuo A."/>
            <person name="Thoen E."/>
            <person name="Andreopoulos B."/>
            <person name="Lu D."/>
            <person name="Skrede I."/>
            <person name="Drula E."/>
            <person name="Henrissat B."/>
            <person name="Morin E."/>
            <person name="Kohler A."/>
            <person name="Barry K."/>
            <person name="LaButti K."/>
            <person name="Morin E."/>
            <person name="Salamov A."/>
            <person name="Lipzen A."/>
            <person name="Mereny Z."/>
            <person name="Hegedus B."/>
            <person name="Baldrian P."/>
            <person name="Stursova M."/>
            <person name="Weitz H."/>
            <person name="Taylor A."/>
            <person name="Grigoriev I.V."/>
            <person name="Nagy L.G."/>
            <person name="Martin F."/>
            <person name="Kauserud H."/>
        </authorList>
    </citation>
    <scope>NUCLEOTIDE SEQUENCE</scope>
    <source>
        <strain evidence="2">9144</strain>
    </source>
</reference>
<accession>A0AAD6Y5B9</accession>
<protein>
    <recommendedName>
        <fullName evidence="4">F-box domain-containing protein</fullName>
    </recommendedName>
</protein>
<evidence type="ECO:0000313" key="2">
    <source>
        <dbReference type="EMBL" id="KAJ7194852.1"/>
    </source>
</evidence>
<sequence length="486" mass="55383">MISATIATSHLARLSLSEMSSTFPEDSDAPKSYLQDEQQTRGTTQALRESIDCHIHTVPPEIMTEIFLHCIPDGPQDPSSSVPPMSLCAVCRQWRDIAWHTPALWNTLSIKWRFPDNRDLHHLVKWWISHAASPTAGTLHIRYRSDYRQTIAKRVLLYAITRWPGRKFDFEINAGTTEGWLKHPLKLPLLETLNFQVTDSHFGRVGLAAFRDTPALRKISFSGHVPPQTFVLPWRQLTHFHSEEYNIDECLEVLRHATSLVKCAFVKISSPTNLVLYFKTRPTPFPAHKSLESLTISTKGWSPGADILDVLELPALQELAVDLNRRFQDSGETRDTAPLIRLIPRAAQFHTYKGRIWGFQSAEEDLFRVFDMMPFVVSLELKVCDEGPFFSRFFTSLGTSMFFPQLETCTLTWVGHDTHVDYPLIAGAITSRWEARPDVALLRQFEYLQVQYGKVTNPVVSCTSDLSFIREAPQGLSFRIINPNCS</sequence>
<name>A0AAD6Y5B9_9AGAR</name>
<comment type="caution">
    <text evidence="2">The sequence shown here is derived from an EMBL/GenBank/DDBJ whole genome shotgun (WGS) entry which is preliminary data.</text>
</comment>
<gene>
    <name evidence="2" type="ORF">GGX14DRAFT_207748</name>
</gene>
<dbReference type="Gene3D" id="1.20.1280.50">
    <property type="match status" value="1"/>
</dbReference>
<dbReference type="SUPFAM" id="SSF81383">
    <property type="entry name" value="F-box domain"/>
    <property type="match status" value="1"/>
</dbReference>
<evidence type="ECO:0000256" key="1">
    <source>
        <dbReference type="SAM" id="MobiDB-lite"/>
    </source>
</evidence>
<dbReference type="AlphaFoldDB" id="A0AAD6Y5B9"/>
<dbReference type="InterPro" id="IPR036047">
    <property type="entry name" value="F-box-like_dom_sf"/>
</dbReference>
<feature type="region of interest" description="Disordered" evidence="1">
    <location>
        <begin position="21"/>
        <end position="41"/>
    </location>
</feature>